<proteinExistence type="predicted"/>
<feature type="region of interest" description="Disordered" evidence="1">
    <location>
        <begin position="1"/>
        <end position="78"/>
    </location>
</feature>
<feature type="compositionally biased region" description="Polar residues" evidence="1">
    <location>
        <begin position="1"/>
        <end position="16"/>
    </location>
</feature>
<evidence type="ECO:0000313" key="2">
    <source>
        <dbReference type="EMBL" id="KAF6807630.1"/>
    </source>
</evidence>
<protein>
    <submittedName>
        <fullName evidence="2">Uncharacterized protein</fullName>
    </submittedName>
</protein>
<comment type="caution">
    <text evidence="2">The sequence shown here is derived from an EMBL/GenBank/DDBJ whole genome shotgun (WGS) entry which is preliminary data.</text>
</comment>
<reference evidence="2 3" key="1">
    <citation type="journal article" date="2020" name="Phytopathology">
        <title>Genome Sequence Resources of Colletotrichum truncatum, C. plurivorum, C. musicola, and C. sojae: Four Species Pathogenic to Soybean (Glycine max).</title>
        <authorList>
            <person name="Rogerio F."/>
            <person name="Boufleur T.R."/>
            <person name="Ciampi-Guillardi M."/>
            <person name="Sukno S.A."/>
            <person name="Thon M.R."/>
            <person name="Massola Junior N.S."/>
            <person name="Baroncelli R."/>
        </authorList>
    </citation>
    <scope>NUCLEOTIDE SEQUENCE [LARGE SCALE GENOMIC DNA]</scope>
    <source>
        <strain evidence="2 3">LFN0009</strain>
    </source>
</reference>
<organism evidence="2 3">
    <name type="scientific">Colletotrichum sojae</name>
    <dbReference type="NCBI Taxonomy" id="2175907"/>
    <lineage>
        <taxon>Eukaryota</taxon>
        <taxon>Fungi</taxon>
        <taxon>Dikarya</taxon>
        <taxon>Ascomycota</taxon>
        <taxon>Pezizomycotina</taxon>
        <taxon>Sordariomycetes</taxon>
        <taxon>Hypocreomycetidae</taxon>
        <taxon>Glomerellales</taxon>
        <taxon>Glomerellaceae</taxon>
        <taxon>Colletotrichum</taxon>
        <taxon>Colletotrichum orchidearum species complex</taxon>
    </lineage>
</organism>
<name>A0A8H6J7W1_9PEZI</name>
<dbReference type="Proteomes" id="UP000652219">
    <property type="component" value="Unassembled WGS sequence"/>
</dbReference>
<sequence>MHVSSPQQPGLNGATRSNDDDAQEQPAEEKEAFAAAGSSPAKEAVGDGLIPLGRFPHRVRTPSSCGWPNAHEGARPRP</sequence>
<dbReference type="AlphaFoldDB" id="A0A8H6J7W1"/>
<evidence type="ECO:0000256" key="1">
    <source>
        <dbReference type="SAM" id="MobiDB-lite"/>
    </source>
</evidence>
<accession>A0A8H6J7W1</accession>
<keyword evidence="3" id="KW-1185">Reference proteome</keyword>
<dbReference type="EMBL" id="WIGN01000133">
    <property type="protein sequence ID" value="KAF6807630.1"/>
    <property type="molecule type" value="Genomic_DNA"/>
</dbReference>
<evidence type="ECO:0000313" key="3">
    <source>
        <dbReference type="Proteomes" id="UP000652219"/>
    </source>
</evidence>
<gene>
    <name evidence="2" type="ORF">CSOJ01_08071</name>
</gene>